<sequence>MAKIKDKKLGSTVKGDGAIEEVAPSANPEPSTAELEAIAIPKPKAKQTPLSPYARNPITINVGPAPVPVTYYVPWHLLKSTNWSTVPAGGEISLPTMSVDTGHVLVHYLYTGAYQTLTSIIGIALQPQLALKQALLVYKASVIYALDGLEQLARQQIEEHSASMDLNTILDIARSELPKKTEPSGWLQAYLKDKTQKAFEKDHTVFADDSFCASLCKKSKLNDYVMCHVVKLLSEKLTQALAEKGTIAHELDKFPHPQPVPEEVIADKYPFAGLSKTQSKELEEKMREGEEKVRLEEEEAVAAALARYDYIGDDQPPAPDVGEESAPVKEPETCWEASVPAPEPGTYYKLSIPAPEAEPEDSINVVYSGPQEEERSAPEPPKSIWDEYVPPRPKKETNIARKKRLIREKKDKEKWNKEQQERIDREQKEVPCEEPVPTFDTCGAGSNSSWEHACELK</sequence>
<protein>
    <recommendedName>
        <fullName evidence="4">BTB domain-containing protein</fullName>
    </recommendedName>
</protein>
<feature type="region of interest" description="Disordered" evidence="1">
    <location>
        <begin position="311"/>
        <end position="340"/>
    </location>
</feature>
<dbReference type="PANTHER" id="PTHR37538">
    <property type="entry name" value="BTB DOMAIN-CONTAINING PROTEIN"/>
    <property type="match status" value="1"/>
</dbReference>
<evidence type="ECO:0000313" key="3">
    <source>
        <dbReference type="Proteomes" id="UP000799764"/>
    </source>
</evidence>
<comment type="caution">
    <text evidence="2">The sequence shown here is derived from an EMBL/GenBank/DDBJ whole genome shotgun (WGS) entry which is preliminary data.</text>
</comment>
<organism evidence="2 3">
    <name type="scientific">Karstenula rhodostoma CBS 690.94</name>
    <dbReference type="NCBI Taxonomy" id="1392251"/>
    <lineage>
        <taxon>Eukaryota</taxon>
        <taxon>Fungi</taxon>
        <taxon>Dikarya</taxon>
        <taxon>Ascomycota</taxon>
        <taxon>Pezizomycotina</taxon>
        <taxon>Dothideomycetes</taxon>
        <taxon>Pleosporomycetidae</taxon>
        <taxon>Pleosporales</taxon>
        <taxon>Massarineae</taxon>
        <taxon>Didymosphaeriaceae</taxon>
        <taxon>Karstenula</taxon>
    </lineage>
</organism>
<dbReference type="OrthoDB" id="3594103at2759"/>
<feature type="region of interest" description="Disordered" evidence="1">
    <location>
        <begin position="369"/>
        <end position="457"/>
    </location>
</feature>
<gene>
    <name evidence="2" type="ORF">P171DRAFT_474679</name>
</gene>
<keyword evidence="3" id="KW-1185">Reference proteome</keyword>
<dbReference type="Gene3D" id="3.30.710.10">
    <property type="entry name" value="Potassium Channel Kv1.1, Chain A"/>
    <property type="match status" value="1"/>
</dbReference>
<evidence type="ECO:0000256" key="1">
    <source>
        <dbReference type="SAM" id="MobiDB-lite"/>
    </source>
</evidence>
<reference evidence="2" key="1">
    <citation type="journal article" date="2020" name="Stud. Mycol.">
        <title>101 Dothideomycetes genomes: a test case for predicting lifestyles and emergence of pathogens.</title>
        <authorList>
            <person name="Haridas S."/>
            <person name="Albert R."/>
            <person name="Binder M."/>
            <person name="Bloem J."/>
            <person name="Labutti K."/>
            <person name="Salamov A."/>
            <person name="Andreopoulos B."/>
            <person name="Baker S."/>
            <person name="Barry K."/>
            <person name="Bills G."/>
            <person name="Bluhm B."/>
            <person name="Cannon C."/>
            <person name="Castanera R."/>
            <person name="Culley D."/>
            <person name="Daum C."/>
            <person name="Ezra D."/>
            <person name="Gonzalez J."/>
            <person name="Henrissat B."/>
            <person name="Kuo A."/>
            <person name="Liang C."/>
            <person name="Lipzen A."/>
            <person name="Lutzoni F."/>
            <person name="Magnuson J."/>
            <person name="Mondo S."/>
            <person name="Nolan M."/>
            <person name="Ohm R."/>
            <person name="Pangilinan J."/>
            <person name="Park H.-J."/>
            <person name="Ramirez L."/>
            <person name="Alfaro M."/>
            <person name="Sun H."/>
            <person name="Tritt A."/>
            <person name="Yoshinaga Y."/>
            <person name="Zwiers L.-H."/>
            <person name="Turgeon B."/>
            <person name="Goodwin S."/>
            <person name="Spatafora J."/>
            <person name="Crous P."/>
            <person name="Grigoriev I."/>
        </authorList>
    </citation>
    <scope>NUCLEOTIDE SEQUENCE</scope>
    <source>
        <strain evidence="2">CBS 690.94</strain>
    </source>
</reference>
<name>A0A9P4PDZ2_9PLEO</name>
<evidence type="ECO:0000313" key="2">
    <source>
        <dbReference type="EMBL" id="KAF2442245.1"/>
    </source>
</evidence>
<dbReference type="AlphaFoldDB" id="A0A9P4PDZ2"/>
<feature type="region of interest" description="Disordered" evidence="1">
    <location>
        <begin position="1"/>
        <end position="33"/>
    </location>
</feature>
<dbReference type="Proteomes" id="UP000799764">
    <property type="component" value="Unassembled WGS sequence"/>
</dbReference>
<evidence type="ECO:0008006" key="4">
    <source>
        <dbReference type="Google" id="ProtNLM"/>
    </source>
</evidence>
<dbReference type="PANTHER" id="PTHR37538:SF1">
    <property type="entry name" value="BTB DOMAIN-CONTAINING PROTEIN"/>
    <property type="match status" value="1"/>
</dbReference>
<dbReference type="EMBL" id="MU001504">
    <property type="protein sequence ID" value="KAF2442245.1"/>
    <property type="molecule type" value="Genomic_DNA"/>
</dbReference>
<accession>A0A9P4PDZ2</accession>
<dbReference type="InterPro" id="IPR011333">
    <property type="entry name" value="SKP1/BTB/POZ_sf"/>
</dbReference>
<feature type="compositionally biased region" description="Basic and acidic residues" evidence="1">
    <location>
        <begin position="408"/>
        <end position="431"/>
    </location>
</feature>
<proteinExistence type="predicted"/>